<feature type="transmembrane region" description="Helical" evidence="5">
    <location>
        <begin position="199"/>
        <end position="221"/>
    </location>
</feature>
<dbReference type="PROSITE" id="PS00216">
    <property type="entry name" value="SUGAR_TRANSPORT_1"/>
    <property type="match status" value="1"/>
</dbReference>
<dbReference type="GO" id="GO:0016020">
    <property type="term" value="C:membrane"/>
    <property type="evidence" value="ECO:0007669"/>
    <property type="project" value="UniProtKB-SubCell"/>
</dbReference>
<protein>
    <recommendedName>
        <fullName evidence="6">Major facilitator superfamily (MFS) profile domain-containing protein</fullName>
    </recommendedName>
</protein>
<feature type="transmembrane region" description="Helical" evidence="5">
    <location>
        <begin position="531"/>
        <end position="550"/>
    </location>
</feature>
<dbReference type="InterPro" id="IPR036259">
    <property type="entry name" value="MFS_trans_sf"/>
</dbReference>
<evidence type="ECO:0000256" key="3">
    <source>
        <dbReference type="ARBA" id="ARBA00022989"/>
    </source>
</evidence>
<proteinExistence type="predicted"/>
<comment type="subcellular location">
    <subcellularLocation>
        <location evidence="1">Membrane</location>
        <topology evidence="1">Multi-pass membrane protein</topology>
    </subcellularLocation>
</comment>
<dbReference type="Proteomes" id="UP001152759">
    <property type="component" value="Chromosome 10"/>
</dbReference>
<organism evidence="7 8">
    <name type="scientific">Bemisia tabaci</name>
    <name type="common">Sweetpotato whitefly</name>
    <name type="synonym">Aleurodes tabaci</name>
    <dbReference type="NCBI Taxonomy" id="7038"/>
    <lineage>
        <taxon>Eukaryota</taxon>
        <taxon>Metazoa</taxon>
        <taxon>Ecdysozoa</taxon>
        <taxon>Arthropoda</taxon>
        <taxon>Hexapoda</taxon>
        <taxon>Insecta</taxon>
        <taxon>Pterygota</taxon>
        <taxon>Neoptera</taxon>
        <taxon>Paraneoptera</taxon>
        <taxon>Hemiptera</taxon>
        <taxon>Sternorrhyncha</taxon>
        <taxon>Aleyrodoidea</taxon>
        <taxon>Aleyrodidae</taxon>
        <taxon>Aleyrodinae</taxon>
        <taxon>Bemisia</taxon>
    </lineage>
</organism>
<evidence type="ECO:0000256" key="2">
    <source>
        <dbReference type="ARBA" id="ARBA00022692"/>
    </source>
</evidence>
<dbReference type="CDD" id="cd17317">
    <property type="entry name" value="MFS_SLC22"/>
    <property type="match status" value="1"/>
</dbReference>
<feature type="transmembrane region" description="Helical" evidence="5">
    <location>
        <begin position="470"/>
        <end position="489"/>
    </location>
</feature>
<dbReference type="InterPro" id="IPR011701">
    <property type="entry name" value="MFS"/>
</dbReference>
<dbReference type="PANTHER" id="PTHR24064">
    <property type="entry name" value="SOLUTE CARRIER FAMILY 22 MEMBER"/>
    <property type="match status" value="1"/>
</dbReference>
<keyword evidence="3 5" id="KW-1133">Transmembrane helix</keyword>
<feature type="transmembrane region" description="Helical" evidence="5">
    <location>
        <begin position="175"/>
        <end position="193"/>
    </location>
</feature>
<dbReference type="SUPFAM" id="SSF103473">
    <property type="entry name" value="MFS general substrate transporter"/>
    <property type="match status" value="1"/>
</dbReference>
<keyword evidence="8" id="KW-1185">Reference proteome</keyword>
<evidence type="ECO:0000313" key="8">
    <source>
        <dbReference type="Proteomes" id="UP001152759"/>
    </source>
</evidence>
<dbReference type="Gene3D" id="1.20.1250.20">
    <property type="entry name" value="MFS general substrate transporter like domains"/>
    <property type="match status" value="1"/>
</dbReference>
<gene>
    <name evidence="7" type="ORF">BEMITA_LOCUS2292</name>
</gene>
<keyword evidence="2 5" id="KW-0812">Transmembrane</keyword>
<feature type="transmembrane region" description="Helical" evidence="5">
    <location>
        <begin position="380"/>
        <end position="401"/>
    </location>
</feature>
<feature type="domain" description="Major facilitator superfamily (MFS) profile" evidence="6">
    <location>
        <begin position="103"/>
        <end position="555"/>
    </location>
</feature>
<sequence length="570" mass="63837">MEIDLDSICYNLGEYGKYQFISNILLGLVISFSVASSMSYVFSAGDLSYRCRIPECEGSDGRPEFRPDWLVAAVPLKSEEENAPAKCDRFKINPDFYDNNHNDSIACPSSFFVDKTQRCADWVFEDTENTILKEFHLECDDNRWKLTLVGTINNVGQFVGLPIGGIISDAYGRRFFLVIGSVLSAVFGILRAFSTNYTMFLILEFIDAVASSGVYGAAFIIGLELVGASKRTLFSTILCCFFPIGEVAIGLVMWWLQDWRSFLLAIYVPGLFIVSYFWVIPESIRWLAMKRRYREVLTVIRSIEDINRKKLSLNLREKLNNLIQLESQNVPEISLIELSSEGPVKKGLGNEPISRSDDVVSTGSCISEPAFRKILHSRTLMIRVLNCSFCWVANTFVFYGLSLNATDIAGNKYLNYIAVSWVELPAYIGTYFLMDKVGRRPAESLSLSICGLVCLAFVFVPAEMVMLRMSLYMIGKLVITMSFTVIYVFTIEMFPTELRNSLLGTCSMLGRVGSMIAPQTPLLATYFGTQVPILLFAAVALTAGALASLFPETLHRKLPDTVEDAQNMDK</sequence>
<evidence type="ECO:0000256" key="5">
    <source>
        <dbReference type="SAM" id="Phobius"/>
    </source>
</evidence>
<evidence type="ECO:0000256" key="1">
    <source>
        <dbReference type="ARBA" id="ARBA00004141"/>
    </source>
</evidence>
<feature type="transmembrane region" description="Helical" evidence="5">
    <location>
        <begin position="445"/>
        <end position="464"/>
    </location>
</feature>
<feature type="transmembrane region" description="Helical" evidence="5">
    <location>
        <begin position="413"/>
        <end position="433"/>
    </location>
</feature>
<name>A0A9P0A245_BEMTA</name>
<accession>A0A9P0A245</accession>
<dbReference type="InterPro" id="IPR020846">
    <property type="entry name" value="MFS_dom"/>
</dbReference>
<dbReference type="PROSITE" id="PS50850">
    <property type="entry name" value="MFS"/>
    <property type="match status" value="1"/>
</dbReference>
<dbReference type="GO" id="GO:0022857">
    <property type="term" value="F:transmembrane transporter activity"/>
    <property type="evidence" value="ECO:0007669"/>
    <property type="project" value="InterPro"/>
</dbReference>
<feature type="transmembrane region" description="Helical" evidence="5">
    <location>
        <begin position="20"/>
        <end position="42"/>
    </location>
</feature>
<dbReference type="InterPro" id="IPR005829">
    <property type="entry name" value="Sugar_transporter_CS"/>
</dbReference>
<feature type="transmembrane region" description="Helical" evidence="5">
    <location>
        <begin position="233"/>
        <end position="256"/>
    </location>
</feature>
<evidence type="ECO:0000313" key="7">
    <source>
        <dbReference type="EMBL" id="CAH0382793.1"/>
    </source>
</evidence>
<evidence type="ECO:0000256" key="4">
    <source>
        <dbReference type="ARBA" id="ARBA00023136"/>
    </source>
</evidence>
<evidence type="ECO:0000259" key="6">
    <source>
        <dbReference type="PROSITE" id="PS50850"/>
    </source>
</evidence>
<reference evidence="7" key="1">
    <citation type="submission" date="2021-12" db="EMBL/GenBank/DDBJ databases">
        <authorList>
            <person name="King R."/>
        </authorList>
    </citation>
    <scope>NUCLEOTIDE SEQUENCE</scope>
</reference>
<feature type="transmembrane region" description="Helical" evidence="5">
    <location>
        <begin position="262"/>
        <end position="281"/>
    </location>
</feature>
<dbReference type="EMBL" id="OU963871">
    <property type="protein sequence ID" value="CAH0382793.1"/>
    <property type="molecule type" value="Genomic_DNA"/>
</dbReference>
<keyword evidence="4 5" id="KW-0472">Membrane</keyword>
<dbReference type="AlphaFoldDB" id="A0A9P0A245"/>
<dbReference type="Pfam" id="PF07690">
    <property type="entry name" value="MFS_1"/>
    <property type="match status" value="1"/>
</dbReference>